<keyword evidence="2" id="KW-1185">Reference proteome</keyword>
<gene>
    <name evidence="1" type="ORF">K4L44_11285</name>
</gene>
<evidence type="ECO:0000313" key="1">
    <source>
        <dbReference type="EMBL" id="QZE13171.1"/>
    </source>
</evidence>
<sequence>MKKKNSDFHNKSKRNTTEYKVGEETSLMEFLQTKFPDRSRNSIKQLLHNQVILVNDEVATKHDHAIKNGDVITLLPVKKVKNKRIRGIEILFEDKSLLIINKPAGLSSMPYGHGLKDSVFSILTYYVKGKSKRHEIYNIHRIDKDISGIMVWAKNELIAEQIKESWMTTPPKRGFFAIVEGQISQNKGKITSFLKETPQKIVKSKQDISFGKEATTNYEVIDAKGAFTLMKFWTKQPFKHQFRVHAKELNAPILGDKLYGSKRNNLKRMALHFGELKMIHPVTNKTIDIDTDVPSDYQKLF</sequence>
<dbReference type="Proteomes" id="UP000826212">
    <property type="component" value="Chromosome"/>
</dbReference>
<dbReference type="EMBL" id="CP081303">
    <property type="protein sequence ID" value="QZE13171.1"/>
    <property type="molecule type" value="Genomic_DNA"/>
</dbReference>
<evidence type="ECO:0000313" key="2">
    <source>
        <dbReference type="Proteomes" id="UP000826212"/>
    </source>
</evidence>
<name>A0AC61NIK1_9BACT</name>
<proteinExistence type="predicted"/>
<reference evidence="1" key="1">
    <citation type="submission" date="2021-08" db="EMBL/GenBank/DDBJ databases">
        <title>Novel anaerobic bacterium isolated from sea squirt in East Sea, Republic of Korea.</title>
        <authorList>
            <person name="Nguyen T.H."/>
            <person name="Li Z."/>
            <person name="Lee Y.-J."/>
            <person name="Ko J."/>
            <person name="Kim S.-G."/>
        </authorList>
    </citation>
    <scope>NUCLEOTIDE SEQUENCE</scope>
    <source>
        <strain evidence="1">KCTC 25031</strain>
    </source>
</reference>
<organism evidence="1 2">
    <name type="scientific">Halosquirtibacter laminarini</name>
    <dbReference type="NCBI Taxonomy" id="3374600"/>
    <lineage>
        <taxon>Bacteria</taxon>
        <taxon>Pseudomonadati</taxon>
        <taxon>Bacteroidota</taxon>
        <taxon>Bacteroidia</taxon>
        <taxon>Marinilabiliales</taxon>
        <taxon>Prolixibacteraceae</taxon>
        <taxon>Halosquirtibacter</taxon>
    </lineage>
</organism>
<accession>A0AC61NIK1</accession>
<protein>
    <submittedName>
        <fullName evidence="1">RluA family pseudouridine synthase</fullName>
    </submittedName>
</protein>